<sequence>MTPARRFLTTAAATLLLCLGSAALAAPAEADIDTSLLGGAVTVLSDGVVSTTLNGAPLLTIPNPAEGIV</sequence>
<dbReference type="EMBL" id="JBFAUK010000004">
    <property type="protein sequence ID" value="MEV5506417.1"/>
    <property type="molecule type" value="Genomic_DNA"/>
</dbReference>
<reference evidence="2 3" key="1">
    <citation type="submission" date="2024-06" db="EMBL/GenBank/DDBJ databases">
        <title>The Natural Products Discovery Center: Release of the First 8490 Sequenced Strains for Exploring Actinobacteria Biosynthetic Diversity.</title>
        <authorList>
            <person name="Kalkreuter E."/>
            <person name="Kautsar S.A."/>
            <person name="Yang D."/>
            <person name="Bader C.D."/>
            <person name="Teijaro C.N."/>
            <person name="Fluegel L."/>
            <person name="Davis C.M."/>
            <person name="Simpson J.R."/>
            <person name="Lauterbach L."/>
            <person name="Steele A.D."/>
            <person name="Gui C."/>
            <person name="Meng S."/>
            <person name="Li G."/>
            <person name="Viehrig K."/>
            <person name="Ye F."/>
            <person name="Su P."/>
            <person name="Kiefer A.F."/>
            <person name="Nichols A."/>
            <person name="Cepeda A.J."/>
            <person name="Yan W."/>
            <person name="Fan B."/>
            <person name="Jiang Y."/>
            <person name="Adhikari A."/>
            <person name="Zheng C.-J."/>
            <person name="Schuster L."/>
            <person name="Cowan T.M."/>
            <person name="Smanski M.J."/>
            <person name="Chevrette M.G."/>
            <person name="De Carvalho L.P.S."/>
            <person name="Shen B."/>
        </authorList>
    </citation>
    <scope>NUCLEOTIDE SEQUENCE [LARGE SCALE GENOMIC DNA]</scope>
    <source>
        <strain evidence="2 3">NPDC052347</strain>
    </source>
</reference>
<feature type="chain" id="PRO_5046554372" description="Secreted protein" evidence="1">
    <location>
        <begin position="26"/>
        <end position="69"/>
    </location>
</feature>
<dbReference type="RefSeq" id="WP_109282837.1">
    <property type="nucleotide sequence ID" value="NZ_JBFAUK010000004.1"/>
</dbReference>
<evidence type="ECO:0000313" key="3">
    <source>
        <dbReference type="Proteomes" id="UP001552594"/>
    </source>
</evidence>
<comment type="caution">
    <text evidence="2">The sequence shown here is derived from an EMBL/GenBank/DDBJ whole genome shotgun (WGS) entry which is preliminary data.</text>
</comment>
<dbReference type="PROSITE" id="PS51318">
    <property type="entry name" value="TAT"/>
    <property type="match status" value="1"/>
</dbReference>
<evidence type="ECO:0000256" key="1">
    <source>
        <dbReference type="SAM" id="SignalP"/>
    </source>
</evidence>
<keyword evidence="1" id="KW-0732">Signal</keyword>
<protein>
    <recommendedName>
        <fullName evidence="4">Secreted protein</fullName>
    </recommendedName>
</protein>
<evidence type="ECO:0008006" key="4">
    <source>
        <dbReference type="Google" id="ProtNLM"/>
    </source>
</evidence>
<keyword evidence="3" id="KW-1185">Reference proteome</keyword>
<gene>
    <name evidence="2" type="ORF">AB0L16_08045</name>
</gene>
<dbReference type="Proteomes" id="UP001552594">
    <property type="component" value="Unassembled WGS sequence"/>
</dbReference>
<feature type="signal peptide" evidence="1">
    <location>
        <begin position="1"/>
        <end position="25"/>
    </location>
</feature>
<dbReference type="InterPro" id="IPR006311">
    <property type="entry name" value="TAT_signal"/>
</dbReference>
<accession>A0ABV3JU61</accession>
<evidence type="ECO:0000313" key="2">
    <source>
        <dbReference type="EMBL" id="MEV5506417.1"/>
    </source>
</evidence>
<proteinExistence type="predicted"/>
<organism evidence="2 3">
    <name type="scientific">Streptomyces orinoci</name>
    <name type="common">Streptoverticillium orinoci</name>
    <dbReference type="NCBI Taxonomy" id="67339"/>
    <lineage>
        <taxon>Bacteria</taxon>
        <taxon>Bacillati</taxon>
        <taxon>Actinomycetota</taxon>
        <taxon>Actinomycetes</taxon>
        <taxon>Kitasatosporales</taxon>
        <taxon>Streptomycetaceae</taxon>
        <taxon>Streptomyces</taxon>
    </lineage>
</organism>
<name>A0ABV3JU61_STRON</name>